<comment type="similarity">
    <text evidence="2">Belongs to the major facilitator superfamily. MFSD6 family.</text>
</comment>
<dbReference type="AlphaFoldDB" id="A0A4Y2CKF8"/>
<proteinExistence type="inferred from homology"/>
<keyword evidence="4 6" id="KW-1133">Transmembrane helix</keyword>
<evidence type="ECO:0000256" key="5">
    <source>
        <dbReference type="ARBA" id="ARBA00023136"/>
    </source>
</evidence>
<dbReference type="GO" id="GO:0016020">
    <property type="term" value="C:membrane"/>
    <property type="evidence" value="ECO:0007669"/>
    <property type="project" value="UniProtKB-SubCell"/>
</dbReference>
<gene>
    <name evidence="8" type="ORF">AVEN_231261_1</name>
</gene>
<dbReference type="InterPro" id="IPR051717">
    <property type="entry name" value="MFS_MFSD6"/>
</dbReference>
<evidence type="ECO:0000259" key="7">
    <source>
        <dbReference type="Pfam" id="PF12832"/>
    </source>
</evidence>
<evidence type="ECO:0000256" key="4">
    <source>
        <dbReference type="ARBA" id="ARBA00022989"/>
    </source>
</evidence>
<keyword evidence="5 6" id="KW-0472">Membrane</keyword>
<evidence type="ECO:0000256" key="2">
    <source>
        <dbReference type="ARBA" id="ARBA00005241"/>
    </source>
</evidence>
<dbReference type="PANTHER" id="PTHR16172">
    <property type="entry name" value="MAJOR FACILITATOR SUPERFAMILY DOMAIN-CONTAINING PROTEIN 6-LIKE"/>
    <property type="match status" value="1"/>
</dbReference>
<evidence type="ECO:0000256" key="1">
    <source>
        <dbReference type="ARBA" id="ARBA00004141"/>
    </source>
</evidence>
<feature type="transmembrane region" description="Helical" evidence="6">
    <location>
        <begin position="34"/>
        <end position="54"/>
    </location>
</feature>
<organism evidence="8 9">
    <name type="scientific">Araneus ventricosus</name>
    <name type="common">Orbweaver spider</name>
    <name type="synonym">Epeira ventricosa</name>
    <dbReference type="NCBI Taxonomy" id="182803"/>
    <lineage>
        <taxon>Eukaryota</taxon>
        <taxon>Metazoa</taxon>
        <taxon>Ecdysozoa</taxon>
        <taxon>Arthropoda</taxon>
        <taxon>Chelicerata</taxon>
        <taxon>Arachnida</taxon>
        <taxon>Araneae</taxon>
        <taxon>Araneomorphae</taxon>
        <taxon>Entelegynae</taxon>
        <taxon>Araneoidea</taxon>
        <taxon>Araneidae</taxon>
        <taxon>Araneus</taxon>
    </lineage>
</organism>
<sequence length="153" mass="17023">MLGNMEAGSQLRRRPRHLTTDQNLEILCPTFSKLVATFFLPGSSAIYPCIYIYAKQLGMTANVVGYITSAMWCITVLSRPPLGGLADHFQKFKLVLICILVTSITTDLGLSYIPMPKQETNSSSTINSSIICHQNKSYYVQFRTDSCQTGFPN</sequence>
<feature type="domain" description="Major facilitator superfamily associated" evidence="7">
    <location>
        <begin position="38"/>
        <end position="114"/>
    </location>
</feature>
<dbReference type="PANTHER" id="PTHR16172:SF30">
    <property type="entry name" value="SUGAR BABY, ISOFORM C"/>
    <property type="match status" value="1"/>
</dbReference>
<comment type="subcellular location">
    <subcellularLocation>
        <location evidence="1">Membrane</location>
        <topology evidence="1">Multi-pass membrane protein</topology>
    </subcellularLocation>
</comment>
<feature type="transmembrane region" description="Helical" evidence="6">
    <location>
        <begin position="94"/>
        <end position="113"/>
    </location>
</feature>
<feature type="transmembrane region" description="Helical" evidence="6">
    <location>
        <begin position="63"/>
        <end position="82"/>
    </location>
</feature>
<dbReference type="EMBL" id="BGPR01000195">
    <property type="protein sequence ID" value="GBM03775.1"/>
    <property type="molecule type" value="Genomic_DNA"/>
</dbReference>
<keyword evidence="9" id="KW-1185">Reference proteome</keyword>
<protein>
    <recommendedName>
        <fullName evidence="7">Major facilitator superfamily associated domain-containing protein</fullName>
    </recommendedName>
</protein>
<evidence type="ECO:0000256" key="6">
    <source>
        <dbReference type="SAM" id="Phobius"/>
    </source>
</evidence>
<dbReference type="InterPro" id="IPR024989">
    <property type="entry name" value="MFS_assoc_dom"/>
</dbReference>
<reference evidence="8 9" key="1">
    <citation type="journal article" date="2019" name="Sci. Rep.">
        <title>Orb-weaving spider Araneus ventricosus genome elucidates the spidroin gene catalogue.</title>
        <authorList>
            <person name="Kono N."/>
            <person name="Nakamura H."/>
            <person name="Ohtoshi R."/>
            <person name="Moran D.A.P."/>
            <person name="Shinohara A."/>
            <person name="Yoshida Y."/>
            <person name="Fujiwara M."/>
            <person name="Mori M."/>
            <person name="Tomita M."/>
            <person name="Arakawa K."/>
        </authorList>
    </citation>
    <scope>NUCLEOTIDE SEQUENCE [LARGE SCALE GENOMIC DNA]</scope>
</reference>
<dbReference type="SUPFAM" id="SSF103473">
    <property type="entry name" value="MFS general substrate transporter"/>
    <property type="match status" value="1"/>
</dbReference>
<dbReference type="Gene3D" id="1.20.1250.20">
    <property type="entry name" value="MFS general substrate transporter like domains"/>
    <property type="match status" value="1"/>
</dbReference>
<evidence type="ECO:0000313" key="8">
    <source>
        <dbReference type="EMBL" id="GBM03775.1"/>
    </source>
</evidence>
<accession>A0A4Y2CKF8</accession>
<name>A0A4Y2CKF8_ARAVE</name>
<evidence type="ECO:0000313" key="9">
    <source>
        <dbReference type="Proteomes" id="UP000499080"/>
    </source>
</evidence>
<dbReference type="Proteomes" id="UP000499080">
    <property type="component" value="Unassembled WGS sequence"/>
</dbReference>
<dbReference type="OrthoDB" id="10029266at2759"/>
<dbReference type="InterPro" id="IPR036259">
    <property type="entry name" value="MFS_trans_sf"/>
</dbReference>
<comment type="caution">
    <text evidence="8">The sequence shown here is derived from an EMBL/GenBank/DDBJ whole genome shotgun (WGS) entry which is preliminary data.</text>
</comment>
<keyword evidence="3 6" id="KW-0812">Transmembrane</keyword>
<evidence type="ECO:0000256" key="3">
    <source>
        <dbReference type="ARBA" id="ARBA00022692"/>
    </source>
</evidence>
<dbReference type="Pfam" id="PF12832">
    <property type="entry name" value="MFS_1_like"/>
    <property type="match status" value="1"/>
</dbReference>